<comment type="catalytic activity">
    <reaction evidence="9 11">
        <text>ATP + [NEDD8 protein] + [E1 NEDD8-activating enzyme]-L-cysteine = AMP + diphosphate + [E1 NEDD8-activating enzyme]-S-[NEDD8 protein]-yl-L-cysteine.</text>
        <dbReference type="EC" id="6.2.1.64"/>
    </reaction>
</comment>
<comment type="function">
    <text evidence="11">Catalytic subunit of the dimeric E1 enzyme, which activates NEDD8.</text>
</comment>
<proteinExistence type="inferred from homology"/>
<evidence type="ECO:0000256" key="1">
    <source>
        <dbReference type="ARBA" id="ARBA00005032"/>
    </source>
</evidence>
<dbReference type="GO" id="GO:0019781">
    <property type="term" value="F:NEDD8 activating enzyme activity"/>
    <property type="evidence" value="ECO:0007669"/>
    <property type="project" value="UniProtKB-UniRule"/>
</dbReference>
<keyword evidence="6 11" id="KW-0833">Ubl conjugation pathway</keyword>
<dbReference type="GO" id="GO:0045116">
    <property type="term" value="P:protein neddylation"/>
    <property type="evidence" value="ECO:0007669"/>
    <property type="project" value="UniProtKB-UniRule"/>
</dbReference>
<keyword evidence="7 11" id="KW-0067">ATP-binding</keyword>
<dbReference type="EnsemblMetazoa" id="CLYHEMT009049.6">
    <property type="protein sequence ID" value="CLYHEMP009049.6"/>
    <property type="gene ID" value="CLYHEMG009049"/>
</dbReference>
<dbReference type="OrthoDB" id="6018058at2759"/>
<evidence type="ECO:0000256" key="6">
    <source>
        <dbReference type="ARBA" id="ARBA00022786"/>
    </source>
</evidence>
<dbReference type="SUPFAM" id="SSF69572">
    <property type="entry name" value="Activating enzymes of the ubiquitin-like proteins"/>
    <property type="match status" value="1"/>
</dbReference>
<dbReference type="InterPro" id="IPR000594">
    <property type="entry name" value="ThiF_NAD_FAD-bd"/>
</dbReference>
<dbReference type="InterPro" id="IPR023318">
    <property type="entry name" value="Ub_act_enz_dom_a_sf"/>
</dbReference>
<evidence type="ECO:0000256" key="9">
    <source>
        <dbReference type="ARBA" id="ARBA00024626"/>
    </source>
</evidence>
<dbReference type="PANTHER" id="PTHR10953:SF6">
    <property type="entry name" value="NEDD8-ACTIVATING ENZYME E1 CATALYTIC SUBUNIT"/>
    <property type="match status" value="1"/>
</dbReference>
<dbReference type="FunFam" id="1.10.10.520:FF:000001">
    <property type="entry name" value="NEDD8-activating enzyme E1 catalytic subunit"/>
    <property type="match status" value="1"/>
</dbReference>
<dbReference type="AlphaFoldDB" id="A0A7M5UDE0"/>
<dbReference type="PROSITE" id="PS00865">
    <property type="entry name" value="UBIQUITIN_ACTIVAT_2"/>
    <property type="match status" value="1"/>
</dbReference>
<dbReference type="GO" id="GO:0005524">
    <property type="term" value="F:ATP binding"/>
    <property type="evidence" value="ECO:0007669"/>
    <property type="project" value="UniProtKB-UniRule"/>
</dbReference>
<dbReference type="Proteomes" id="UP000594262">
    <property type="component" value="Unplaced"/>
</dbReference>
<feature type="domain" description="THIF-type NAD/FAD binding fold" evidence="12">
    <location>
        <begin position="8"/>
        <end position="162"/>
    </location>
</feature>
<dbReference type="EnsemblMetazoa" id="CLYHEMT009049.3">
    <property type="protein sequence ID" value="CLYHEMP009049.3"/>
    <property type="gene ID" value="CLYHEMG009049"/>
</dbReference>
<dbReference type="EnsemblMetazoa" id="CLYHEMT009049.5">
    <property type="protein sequence ID" value="CLYHEMP009049.5"/>
    <property type="gene ID" value="CLYHEMG009049"/>
</dbReference>
<dbReference type="Gene3D" id="3.40.50.720">
    <property type="entry name" value="NAD(P)-binding Rossmann-like Domain"/>
    <property type="match status" value="1"/>
</dbReference>
<accession>A0A7M5UDE0</accession>
<evidence type="ECO:0000313" key="13">
    <source>
        <dbReference type="EnsemblMetazoa" id="CLYHEMP009049.3"/>
    </source>
</evidence>
<evidence type="ECO:0000256" key="3">
    <source>
        <dbReference type="ARBA" id="ARBA00015203"/>
    </source>
</evidence>
<evidence type="ECO:0000256" key="10">
    <source>
        <dbReference type="PROSITE-ProRule" id="PRU10132"/>
    </source>
</evidence>
<evidence type="ECO:0000259" key="12">
    <source>
        <dbReference type="Pfam" id="PF00899"/>
    </source>
</evidence>
<name>A0A7M5UDE0_9CNID</name>
<dbReference type="EC" id="6.2.1.64" evidence="8 11"/>
<dbReference type="Gene3D" id="1.10.10.520">
    <property type="entry name" value="Ubiquitin activating enzymes (Uba3). Chain: B, domain 2"/>
    <property type="match status" value="1"/>
</dbReference>
<dbReference type="InterPro" id="IPR035985">
    <property type="entry name" value="Ubiquitin-activating_enz"/>
</dbReference>
<sequence>MAWWFQRVIYPGRTACIECNLDLYPKQVNFPLCTLAETPRLPEHCIEYIKIVVRPKEFPFGGGVNIDGDNPDHIAWICQRASERAQQYGIEGVNYRLTQGVIKNIIPAVVSTNAVIAAMCVTEVFKAITCCYKTMENYTVFNNSQGVYTYTFEAEKKEDCPVCSRKPIERKVEIHFNPWRSYRTTQK</sequence>
<dbReference type="InterPro" id="IPR033127">
    <property type="entry name" value="UBQ-activ_enz_E1_Cys_AS"/>
</dbReference>
<feature type="active site" description="Glycyl thioester intermediate" evidence="10">
    <location>
        <position position="33"/>
    </location>
</feature>
<evidence type="ECO:0000256" key="5">
    <source>
        <dbReference type="ARBA" id="ARBA00022741"/>
    </source>
</evidence>
<dbReference type="GO" id="GO:0005634">
    <property type="term" value="C:nucleus"/>
    <property type="evidence" value="ECO:0007669"/>
    <property type="project" value="TreeGrafter"/>
</dbReference>
<dbReference type="UniPathway" id="UPA00885"/>
<comment type="similarity">
    <text evidence="2 11">Belongs to the ubiquitin-activating E1 family. UBA3 subfamily.</text>
</comment>
<reference evidence="13" key="1">
    <citation type="submission" date="2021-01" db="UniProtKB">
        <authorList>
            <consortium name="EnsemblMetazoa"/>
        </authorList>
    </citation>
    <scope>IDENTIFICATION</scope>
</reference>
<dbReference type="PANTHER" id="PTHR10953">
    <property type="entry name" value="UBIQUITIN-ACTIVATING ENZYME E1"/>
    <property type="match status" value="1"/>
</dbReference>
<evidence type="ECO:0000256" key="2">
    <source>
        <dbReference type="ARBA" id="ARBA00006310"/>
    </source>
</evidence>
<evidence type="ECO:0000256" key="7">
    <source>
        <dbReference type="ARBA" id="ARBA00022840"/>
    </source>
</evidence>
<keyword evidence="5 11" id="KW-0547">Nucleotide-binding</keyword>
<comment type="pathway">
    <text evidence="1 11">Protein modification; protein neddylation.</text>
</comment>
<dbReference type="InterPro" id="IPR045886">
    <property type="entry name" value="ThiF/MoeB/HesA"/>
</dbReference>
<protein>
    <recommendedName>
        <fullName evidence="3 11">NEDD8-activating enzyme E1 catalytic subunit</fullName>
        <ecNumber evidence="8 11">6.2.1.64</ecNumber>
    </recommendedName>
</protein>
<keyword evidence="4 11" id="KW-0436">Ligase</keyword>
<dbReference type="Pfam" id="PF00899">
    <property type="entry name" value="ThiF"/>
    <property type="match status" value="1"/>
</dbReference>
<evidence type="ECO:0000256" key="8">
    <source>
        <dbReference type="ARBA" id="ARBA00023624"/>
    </source>
</evidence>
<evidence type="ECO:0000256" key="4">
    <source>
        <dbReference type="ARBA" id="ARBA00022598"/>
    </source>
</evidence>
<evidence type="ECO:0000256" key="11">
    <source>
        <dbReference type="RuleBase" id="RU368009"/>
    </source>
</evidence>
<keyword evidence="14" id="KW-1185">Reference proteome</keyword>
<evidence type="ECO:0000313" key="14">
    <source>
        <dbReference type="Proteomes" id="UP000594262"/>
    </source>
</evidence>
<dbReference type="GO" id="GO:0005737">
    <property type="term" value="C:cytoplasm"/>
    <property type="evidence" value="ECO:0007669"/>
    <property type="project" value="TreeGrafter"/>
</dbReference>
<organism evidence="13 14">
    <name type="scientific">Clytia hemisphaerica</name>
    <dbReference type="NCBI Taxonomy" id="252671"/>
    <lineage>
        <taxon>Eukaryota</taxon>
        <taxon>Metazoa</taxon>
        <taxon>Cnidaria</taxon>
        <taxon>Hydrozoa</taxon>
        <taxon>Hydroidolina</taxon>
        <taxon>Leptothecata</taxon>
        <taxon>Obeliida</taxon>
        <taxon>Clytiidae</taxon>
        <taxon>Clytia</taxon>
    </lineage>
</organism>
<dbReference type="EnsemblMetazoa" id="CLYHEMT009049.1">
    <property type="protein sequence ID" value="CLYHEMP009049.1"/>
    <property type="gene ID" value="CLYHEMG009049"/>
</dbReference>